<dbReference type="Proteomes" id="UP000560066">
    <property type="component" value="Unassembled WGS sequence"/>
</dbReference>
<gene>
    <name evidence="14" type="primary">Gp9</name>
    <name evidence="14" type="ORF">NEOCOR_R01363</name>
</gene>
<dbReference type="OrthoDB" id="72369at2759"/>
<dbReference type="EMBL" id="VYZS01020602">
    <property type="protein sequence ID" value="NXS07374.1"/>
    <property type="molecule type" value="Genomic_DNA"/>
</dbReference>
<accession>A0A7L2RFS1</accession>
<keyword evidence="6" id="KW-0130">Cell adhesion</keyword>
<keyword evidence="3 11" id="KW-0812">Transmembrane</keyword>
<sequence>SLVAFALSLVPRSRGEECPLSCSCEELGGARGLLVDCSSRQLRAVPPLPRDTRVLYLHNNSLSSVPVAALDRLLSLEQLQVSDNPWHCDCHILHLKLWLQDLSAASLATLRCASPAPVRMKLLAKLTGNELGACKRLLPVKCLEFFWRDLILIAGAVITLLLAAWALKFSRKLVCQLNLGRFGHRGRWLGGNPPKNH</sequence>
<evidence type="ECO:0000259" key="12">
    <source>
        <dbReference type="SMART" id="SM00013"/>
    </source>
</evidence>
<keyword evidence="9 11" id="KW-0472">Membrane</keyword>
<keyword evidence="15" id="KW-1185">Reference proteome</keyword>
<evidence type="ECO:0000256" key="9">
    <source>
        <dbReference type="ARBA" id="ARBA00023136"/>
    </source>
</evidence>
<dbReference type="SMART" id="SM00082">
    <property type="entry name" value="LRRCT"/>
    <property type="match status" value="1"/>
</dbReference>
<proteinExistence type="predicted"/>
<keyword evidence="8" id="KW-0094">Blood coagulation</keyword>
<evidence type="ECO:0000256" key="6">
    <source>
        <dbReference type="ARBA" id="ARBA00022889"/>
    </source>
</evidence>
<evidence type="ECO:0000256" key="7">
    <source>
        <dbReference type="ARBA" id="ARBA00022989"/>
    </source>
</evidence>
<dbReference type="PANTHER" id="PTHR22650">
    <property type="entry name" value="GLYCOPROTEIN IB BETA"/>
    <property type="match status" value="1"/>
</dbReference>
<keyword evidence="7 11" id="KW-1133">Transmembrane helix</keyword>
<evidence type="ECO:0000256" key="8">
    <source>
        <dbReference type="ARBA" id="ARBA00023084"/>
    </source>
</evidence>
<evidence type="ECO:0000256" key="2">
    <source>
        <dbReference type="ARBA" id="ARBA00022614"/>
    </source>
</evidence>
<dbReference type="GO" id="GO:0016020">
    <property type="term" value="C:membrane"/>
    <property type="evidence" value="ECO:0007669"/>
    <property type="project" value="UniProtKB-SubCell"/>
</dbReference>
<comment type="subcellular location">
    <subcellularLocation>
        <location evidence="1">Membrane</location>
        <topology evidence="1">Single-pass type I membrane protein</topology>
    </subcellularLocation>
</comment>
<reference evidence="14 15" key="1">
    <citation type="submission" date="2019-09" db="EMBL/GenBank/DDBJ databases">
        <title>Bird 10,000 Genomes (B10K) Project - Family phase.</title>
        <authorList>
            <person name="Zhang G."/>
        </authorList>
    </citation>
    <scope>NUCLEOTIDE SEQUENCE [LARGE SCALE GENOMIC DNA]</scope>
    <source>
        <strain evidence="14">B10K-DU-002-79</strain>
    </source>
</reference>
<name>A0A7L2RFS1_9PASS</name>
<evidence type="ECO:0000256" key="1">
    <source>
        <dbReference type="ARBA" id="ARBA00004479"/>
    </source>
</evidence>
<keyword evidence="5" id="KW-0732">Signal</keyword>
<feature type="domain" description="LRRNT" evidence="12">
    <location>
        <begin position="17"/>
        <end position="54"/>
    </location>
</feature>
<feature type="domain" description="LRRCT" evidence="13">
    <location>
        <begin position="84"/>
        <end position="135"/>
    </location>
</feature>
<feature type="non-terminal residue" evidence="14">
    <location>
        <position position="197"/>
    </location>
</feature>
<evidence type="ECO:0000256" key="5">
    <source>
        <dbReference type="ARBA" id="ARBA00022729"/>
    </source>
</evidence>
<comment type="caution">
    <text evidence="14">The sequence shown here is derived from an EMBL/GenBank/DDBJ whole genome shotgun (WGS) entry which is preliminary data.</text>
</comment>
<evidence type="ECO:0000313" key="14">
    <source>
        <dbReference type="EMBL" id="NXS07374.1"/>
    </source>
</evidence>
<dbReference type="Gene3D" id="3.80.10.10">
    <property type="entry name" value="Ribonuclease Inhibitor"/>
    <property type="match status" value="1"/>
</dbReference>
<evidence type="ECO:0000256" key="11">
    <source>
        <dbReference type="SAM" id="Phobius"/>
    </source>
</evidence>
<evidence type="ECO:0000313" key="15">
    <source>
        <dbReference type="Proteomes" id="UP000560066"/>
    </source>
</evidence>
<keyword evidence="4" id="KW-0356">Hemostasis</keyword>
<evidence type="ECO:0000259" key="13">
    <source>
        <dbReference type="SMART" id="SM00082"/>
    </source>
</evidence>
<dbReference type="InterPro" id="IPR000372">
    <property type="entry name" value="LRRNT"/>
</dbReference>
<dbReference type="InterPro" id="IPR032675">
    <property type="entry name" value="LRR_dom_sf"/>
</dbReference>
<dbReference type="PANTHER" id="PTHR22650:SF6">
    <property type="entry name" value="PLATELET GLYCOPROTEIN IX"/>
    <property type="match status" value="1"/>
</dbReference>
<feature type="non-terminal residue" evidence="14">
    <location>
        <position position="1"/>
    </location>
</feature>
<dbReference type="AlphaFoldDB" id="A0A7L2RFS1"/>
<evidence type="ECO:0000256" key="4">
    <source>
        <dbReference type="ARBA" id="ARBA00022696"/>
    </source>
</evidence>
<dbReference type="InterPro" id="IPR000483">
    <property type="entry name" value="Cys-rich_flank_reg_C"/>
</dbReference>
<organism evidence="14 15">
    <name type="scientific">Neodrepanis coruscans</name>
    <name type="common">wattled asity</name>
    <dbReference type="NCBI Taxonomy" id="254563"/>
    <lineage>
        <taxon>Eukaryota</taxon>
        <taxon>Metazoa</taxon>
        <taxon>Chordata</taxon>
        <taxon>Craniata</taxon>
        <taxon>Vertebrata</taxon>
        <taxon>Euteleostomi</taxon>
        <taxon>Archelosauria</taxon>
        <taxon>Archosauria</taxon>
        <taxon>Dinosauria</taxon>
        <taxon>Saurischia</taxon>
        <taxon>Theropoda</taxon>
        <taxon>Coelurosauria</taxon>
        <taxon>Aves</taxon>
        <taxon>Neognathae</taxon>
        <taxon>Neoaves</taxon>
        <taxon>Telluraves</taxon>
        <taxon>Australaves</taxon>
        <taxon>Passeriformes</taxon>
        <taxon>Philepittidae</taxon>
        <taxon>Neodrepanis</taxon>
    </lineage>
</organism>
<evidence type="ECO:0000256" key="10">
    <source>
        <dbReference type="ARBA" id="ARBA00023157"/>
    </source>
</evidence>
<feature type="transmembrane region" description="Helical" evidence="11">
    <location>
        <begin position="145"/>
        <end position="167"/>
    </location>
</feature>
<dbReference type="SMART" id="SM00013">
    <property type="entry name" value="LRRNT"/>
    <property type="match status" value="1"/>
</dbReference>
<dbReference type="GO" id="GO:0007155">
    <property type="term" value="P:cell adhesion"/>
    <property type="evidence" value="ECO:0007669"/>
    <property type="project" value="UniProtKB-KW"/>
</dbReference>
<keyword evidence="10" id="KW-1015">Disulfide bond</keyword>
<dbReference type="InterPro" id="IPR052313">
    <property type="entry name" value="GPIb-IX-V_Complex"/>
</dbReference>
<evidence type="ECO:0000256" key="3">
    <source>
        <dbReference type="ARBA" id="ARBA00022692"/>
    </source>
</evidence>
<dbReference type="SUPFAM" id="SSF52058">
    <property type="entry name" value="L domain-like"/>
    <property type="match status" value="1"/>
</dbReference>
<dbReference type="GO" id="GO:0007596">
    <property type="term" value="P:blood coagulation"/>
    <property type="evidence" value="ECO:0007669"/>
    <property type="project" value="UniProtKB-KW"/>
</dbReference>
<protein>
    <submittedName>
        <fullName evidence="14">GPIX protein</fullName>
    </submittedName>
</protein>
<keyword evidence="2" id="KW-0433">Leucine-rich repeat</keyword>